<evidence type="ECO:0000256" key="2">
    <source>
        <dbReference type="ARBA" id="ARBA00022801"/>
    </source>
</evidence>
<keyword evidence="2 3" id="KW-0378">Hydrolase</keyword>
<dbReference type="EMBL" id="VULO01000001">
    <property type="protein sequence ID" value="MSS83215.1"/>
    <property type="molecule type" value="Genomic_DNA"/>
</dbReference>
<dbReference type="GO" id="GO:0006525">
    <property type="term" value="P:arginine metabolic process"/>
    <property type="evidence" value="ECO:0007669"/>
    <property type="project" value="TreeGrafter"/>
</dbReference>
<protein>
    <submittedName>
        <fullName evidence="3">N(G),N(G)-dimethylarginine dimethylaminohydrolase</fullName>
    </submittedName>
</protein>
<name>A0A6N7W1Q1_9ACTO</name>
<proteinExistence type="inferred from homology"/>
<comment type="similarity">
    <text evidence="1">Belongs to the DDAH family.</text>
</comment>
<dbReference type="SUPFAM" id="SSF55909">
    <property type="entry name" value="Pentein"/>
    <property type="match status" value="1"/>
</dbReference>
<accession>A0A6N7W1Q1</accession>
<gene>
    <name evidence="3" type="ORF">FYJ24_00215</name>
</gene>
<dbReference type="PANTHER" id="PTHR12737:SF9">
    <property type="entry name" value="DIMETHYLARGININASE"/>
    <property type="match status" value="1"/>
</dbReference>
<dbReference type="GO" id="GO:0000052">
    <property type="term" value="P:citrulline metabolic process"/>
    <property type="evidence" value="ECO:0007669"/>
    <property type="project" value="TreeGrafter"/>
</dbReference>
<dbReference type="RefSeq" id="WP_154542511.1">
    <property type="nucleotide sequence ID" value="NZ_VULO01000001.1"/>
</dbReference>
<keyword evidence="4" id="KW-1185">Reference proteome</keyword>
<evidence type="ECO:0000313" key="3">
    <source>
        <dbReference type="EMBL" id="MSS83215.1"/>
    </source>
</evidence>
<dbReference type="Gene3D" id="3.75.10.10">
    <property type="entry name" value="L-arginine/glycine Amidinotransferase, Chain A"/>
    <property type="match status" value="1"/>
</dbReference>
<sequence>MKKRLLTRRPDPTMGAAPEEYPRLLGADVDLPEVEYDPARALRQWESYVEVFAKAGWDIVELPGTPSVVTSCFVEDSAVTYRTVALMTRGAVRHNETDSAIVREQLEALGYAIANPPPKAYIGGGDVQYLMGTVHVGRGQETNAQGVAAVRRLFTALDLRVVAVPLRGAPYLRKAATLLPDGATIGNPDLLLDTRVFDRFLPAPEPAGASVVALSPDEVVVSASASGTAALLQNLGFKVTAVDISEFEKLDGCITSLSMRLRDRV</sequence>
<organism evidence="3 4">
    <name type="scientific">Scrofimicrobium canadense</name>
    <dbReference type="NCBI Taxonomy" id="2652290"/>
    <lineage>
        <taxon>Bacteria</taxon>
        <taxon>Bacillati</taxon>
        <taxon>Actinomycetota</taxon>
        <taxon>Actinomycetes</taxon>
        <taxon>Actinomycetales</taxon>
        <taxon>Actinomycetaceae</taxon>
        <taxon>Scrofimicrobium</taxon>
    </lineage>
</organism>
<dbReference type="InterPro" id="IPR033199">
    <property type="entry name" value="DDAH-like"/>
</dbReference>
<dbReference type="Proteomes" id="UP000470875">
    <property type="component" value="Unassembled WGS sequence"/>
</dbReference>
<comment type="caution">
    <text evidence="3">The sequence shown here is derived from an EMBL/GenBank/DDBJ whole genome shotgun (WGS) entry which is preliminary data.</text>
</comment>
<dbReference type="GO" id="GO:0045429">
    <property type="term" value="P:positive regulation of nitric oxide biosynthetic process"/>
    <property type="evidence" value="ECO:0007669"/>
    <property type="project" value="TreeGrafter"/>
</dbReference>
<reference evidence="3 4" key="1">
    <citation type="submission" date="2019-08" db="EMBL/GenBank/DDBJ databases">
        <title>In-depth cultivation of the pig gut microbiome towards novel bacterial diversity and tailored functional studies.</title>
        <authorList>
            <person name="Wylensek D."/>
            <person name="Hitch T.C.A."/>
            <person name="Clavel T."/>
        </authorList>
    </citation>
    <scope>NUCLEOTIDE SEQUENCE [LARGE SCALE GENOMIC DNA]</scope>
    <source>
        <strain evidence="3 4">WB03_NA08</strain>
    </source>
</reference>
<dbReference type="AlphaFoldDB" id="A0A6N7W1Q1"/>
<dbReference type="GO" id="GO:0016403">
    <property type="term" value="F:dimethylargininase activity"/>
    <property type="evidence" value="ECO:0007669"/>
    <property type="project" value="TreeGrafter"/>
</dbReference>
<dbReference type="PANTHER" id="PTHR12737">
    <property type="entry name" value="DIMETHYLARGININE DIMETHYLAMINOHYDROLASE"/>
    <property type="match status" value="1"/>
</dbReference>
<evidence type="ECO:0000256" key="1">
    <source>
        <dbReference type="ARBA" id="ARBA00008532"/>
    </source>
</evidence>
<evidence type="ECO:0000313" key="4">
    <source>
        <dbReference type="Proteomes" id="UP000470875"/>
    </source>
</evidence>
<dbReference type="GO" id="GO:0016597">
    <property type="term" value="F:amino acid binding"/>
    <property type="evidence" value="ECO:0007669"/>
    <property type="project" value="TreeGrafter"/>
</dbReference>